<dbReference type="InterPro" id="IPR032710">
    <property type="entry name" value="NTF2-like_dom_sf"/>
</dbReference>
<dbReference type="SUPFAM" id="SSF54427">
    <property type="entry name" value="NTF2-like"/>
    <property type="match status" value="1"/>
</dbReference>
<dbReference type="STRING" id="690566.Sphch_3793"/>
<proteinExistence type="predicted"/>
<dbReference type="AlphaFoldDB" id="F6F1F9"/>
<accession>F6F1F9</accession>
<sequence>MTIDLLAARFEIEQLIYRYGHVLDAGGGEPFADLFVEDGEIQLRSLYADRTDVDAGIPWKEQGLSAGAELQGDRLVFRGRQKLHHFSLPKGNPAIQFHVVSQPLVTIHTPTTAAAQSYMRVYATPHGQPPQLKVVGKYSDQFIRNNDQWKFKITTCEI</sequence>
<dbReference type="Pfam" id="PF13577">
    <property type="entry name" value="SnoaL_4"/>
    <property type="match status" value="1"/>
</dbReference>
<protein>
    <recommendedName>
        <fullName evidence="1">SnoaL-like domain-containing protein</fullName>
    </recommendedName>
</protein>
<dbReference type="RefSeq" id="WP_013849599.1">
    <property type="nucleotide sequence ID" value="NC_015594.1"/>
</dbReference>
<evidence type="ECO:0000313" key="2">
    <source>
        <dbReference type="EMBL" id="AEG51375.1"/>
    </source>
</evidence>
<dbReference type="Gene3D" id="3.10.450.50">
    <property type="match status" value="1"/>
</dbReference>
<keyword evidence="3" id="KW-1185">Reference proteome</keyword>
<dbReference type="KEGG" id="sch:Sphch_3793"/>
<dbReference type="InterPro" id="IPR037401">
    <property type="entry name" value="SnoaL-like"/>
</dbReference>
<dbReference type="Proteomes" id="UP000007150">
    <property type="component" value="Chromosome 2"/>
</dbReference>
<evidence type="ECO:0000313" key="3">
    <source>
        <dbReference type="Proteomes" id="UP000007150"/>
    </source>
</evidence>
<organism evidence="2 3">
    <name type="scientific">Sphingobium chlorophenolicum L-1</name>
    <dbReference type="NCBI Taxonomy" id="690566"/>
    <lineage>
        <taxon>Bacteria</taxon>
        <taxon>Pseudomonadati</taxon>
        <taxon>Pseudomonadota</taxon>
        <taxon>Alphaproteobacteria</taxon>
        <taxon>Sphingomonadales</taxon>
        <taxon>Sphingomonadaceae</taxon>
        <taxon>Sphingobium</taxon>
    </lineage>
</organism>
<reference evidence="2 3" key="1">
    <citation type="submission" date="2011-05" db="EMBL/GenBank/DDBJ databases">
        <title>Complete sequence of chromosome 2 of Sphingobium chlorophenolicum L-1.</title>
        <authorList>
            <consortium name="US DOE Joint Genome Institute"/>
            <person name="Lucas S."/>
            <person name="Han J."/>
            <person name="Lapidus A."/>
            <person name="Cheng J.-F."/>
            <person name="Goodwin L."/>
            <person name="Pitluck S."/>
            <person name="Peters L."/>
            <person name="Daligault H."/>
            <person name="Han C."/>
            <person name="Tapia R."/>
            <person name="Land M."/>
            <person name="Hauser L."/>
            <person name="Kyrpides N."/>
            <person name="Ivanova N."/>
            <person name="Pagani I."/>
            <person name="Turner P."/>
            <person name="Copley S."/>
            <person name="Woyke T."/>
        </authorList>
    </citation>
    <scope>NUCLEOTIDE SEQUENCE [LARGE SCALE GENOMIC DNA]</scope>
    <source>
        <strain evidence="2 3">L-1</strain>
    </source>
</reference>
<dbReference type="EMBL" id="CP002799">
    <property type="protein sequence ID" value="AEG51375.1"/>
    <property type="molecule type" value="Genomic_DNA"/>
</dbReference>
<evidence type="ECO:0000259" key="1">
    <source>
        <dbReference type="Pfam" id="PF13577"/>
    </source>
</evidence>
<dbReference type="HOGENOM" id="CLU_1668271_0_0_5"/>
<feature type="domain" description="SnoaL-like" evidence="1">
    <location>
        <begin position="6"/>
        <end position="152"/>
    </location>
</feature>
<name>F6F1F9_SPHCR</name>
<gene>
    <name evidence="2" type="ORF">Sphch_3793</name>
</gene>